<reference evidence="13" key="1">
    <citation type="submission" date="2019-03" db="EMBL/GenBank/DDBJ databases">
        <title>Genome sequencing and reference-guided assembly of Black Bengal Goat (Capra hircus).</title>
        <authorList>
            <person name="Siddiki A.Z."/>
            <person name="Baten A."/>
            <person name="Billah M."/>
            <person name="Alam M.A.U."/>
            <person name="Shawrob K.S.M."/>
            <person name="Saha S."/>
            <person name="Chowdhury M."/>
            <person name="Rahman A.H."/>
            <person name="Stear M."/>
            <person name="Miah G."/>
            <person name="Das G.B."/>
            <person name="Hossain M.M."/>
            <person name="Kumkum M."/>
            <person name="Islam M.S."/>
            <person name="Mollah A.M."/>
            <person name="Ahsan A."/>
            <person name="Tusar F."/>
            <person name="Khan M.K.I."/>
        </authorList>
    </citation>
    <scope>NUCLEOTIDE SEQUENCE [LARGE SCALE GENOMIC DNA]</scope>
</reference>
<evidence type="ECO:0000256" key="8">
    <source>
        <dbReference type="ARBA" id="ARBA00023288"/>
    </source>
</evidence>
<evidence type="ECO:0000256" key="9">
    <source>
        <dbReference type="ARBA" id="ARBA00034476"/>
    </source>
</evidence>
<evidence type="ECO:0000256" key="12">
    <source>
        <dbReference type="SAM" id="MobiDB-lite"/>
    </source>
</evidence>
<dbReference type="Pfam" id="PF05300">
    <property type="entry name" value="MIC19_MIC25"/>
    <property type="match status" value="1"/>
</dbReference>
<dbReference type="InterPro" id="IPR007964">
    <property type="entry name" value="MIC19/MIC25"/>
</dbReference>
<evidence type="ECO:0000313" key="13">
    <source>
        <dbReference type="Ensembl" id="ENSCHIP00010038050.1"/>
    </source>
</evidence>
<feature type="compositionally biased region" description="Basic and acidic residues" evidence="12">
    <location>
        <begin position="62"/>
        <end position="71"/>
    </location>
</feature>
<evidence type="ECO:0000256" key="6">
    <source>
        <dbReference type="ARBA" id="ARBA00023136"/>
    </source>
</evidence>
<keyword evidence="8" id="KW-0449">Lipoprotein</keyword>
<sequence length="315" mass="33019">MGSAESREGRRASFGMDEEERVRVLQGIRLSENVVNRMKEPGQPSRVGPPAPPAAALGSSGGREKDSKPPRPDCSSGRGPPRVQVDPLERCDWEQPVLQDELVRVATADRQAAVKPRGVTLRCGEGGVDQEQQRLAQRARELESQEAELRRRDAFYKEQLGRLERQDSTACVACGGECGRRVRPLQQPRVEGPRPARTVSCEHAPAGKAQVSPLVPLPASGSPRPIQLLCGACPGGGSCCSSAPSSVAHGRGAGPGGQPSVPGHGSHGLVCPVPPCPALDVTCSGLVCVSLSPPGPALSPGPCPGFCTDVVDLPW</sequence>
<feature type="compositionally biased region" description="Basic and acidic residues" evidence="12">
    <location>
        <begin position="1"/>
        <end position="11"/>
    </location>
</feature>
<evidence type="ECO:0000256" key="5">
    <source>
        <dbReference type="ARBA" id="ARBA00023128"/>
    </source>
</evidence>
<organism evidence="13">
    <name type="scientific">Capra hircus</name>
    <name type="common">Goat</name>
    <dbReference type="NCBI Taxonomy" id="9925"/>
    <lineage>
        <taxon>Eukaryota</taxon>
        <taxon>Metazoa</taxon>
        <taxon>Chordata</taxon>
        <taxon>Craniata</taxon>
        <taxon>Vertebrata</taxon>
        <taxon>Euteleostomi</taxon>
        <taxon>Mammalia</taxon>
        <taxon>Eutheria</taxon>
        <taxon>Laurasiatheria</taxon>
        <taxon>Artiodactyla</taxon>
        <taxon>Ruminantia</taxon>
        <taxon>Pecora</taxon>
        <taxon>Bovidae</taxon>
        <taxon>Caprinae</taxon>
        <taxon>Capra</taxon>
    </lineage>
</organism>
<dbReference type="GO" id="GO:0061617">
    <property type="term" value="C:MICOS complex"/>
    <property type="evidence" value="ECO:0007669"/>
    <property type="project" value="InterPro"/>
</dbReference>
<dbReference type="AlphaFoldDB" id="A0A8C2S3K9"/>
<keyword evidence="4 11" id="KW-0175">Coiled coil</keyword>
<dbReference type="GO" id="GO:0006974">
    <property type="term" value="P:DNA damage response"/>
    <property type="evidence" value="ECO:0007669"/>
    <property type="project" value="TreeGrafter"/>
</dbReference>
<evidence type="ECO:0000256" key="11">
    <source>
        <dbReference type="SAM" id="Coils"/>
    </source>
</evidence>
<keyword evidence="3" id="KW-0999">Mitochondrion inner membrane</keyword>
<evidence type="ECO:0000256" key="10">
    <source>
        <dbReference type="ARBA" id="ARBA00034480"/>
    </source>
</evidence>
<comment type="similarity">
    <text evidence="10">Belongs to the MICOS complex subunit Mic19 family. Metazoan Mic25 subfamily.</text>
</comment>
<dbReference type="InterPro" id="IPR042860">
    <property type="entry name" value="MIC25"/>
</dbReference>
<keyword evidence="6" id="KW-0472">Membrane</keyword>
<dbReference type="GO" id="GO:0042407">
    <property type="term" value="P:cristae formation"/>
    <property type="evidence" value="ECO:0007669"/>
    <property type="project" value="TreeGrafter"/>
</dbReference>
<comment type="subcellular location">
    <subcellularLocation>
        <location evidence="9">Mitochondrion inner membrane</location>
        <topology evidence="9">Lipid-anchor</topology>
    </subcellularLocation>
</comment>
<keyword evidence="2" id="KW-0519">Myristate</keyword>
<protein>
    <recommendedName>
        <fullName evidence="14">MICOS complex subunit MIC25</fullName>
    </recommendedName>
</protein>
<proteinExistence type="inferred from homology"/>
<keyword evidence="5" id="KW-0496">Mitochondrion</keyword>
<evidence type="ECO:0008006" key="14">
    <source>
        <dbReference type="Google" id="ProtNLM"/>
    </source>
</evidence>
<comment type="function">
    <text evidence="1">Component of the MICOS complex, a large protein complex of the mitochondrial inner membrane that plays crucial roles in the maintenance of crista junctions, inner membrane architecture, and formation of contact sites to the outer membrane.</text>
</comment>
<accession>A0A8C2S3K9</accession>
<feature type="region of interest" description="Disordered" evidence="12">
    <location>
        <begin position="1"/>
        <end position="90"/>
    </location>
</feature>
<keyword evidence="7" id="KW-1015">Disulfide bond</keyword>
<evidence type="ECO:0000256" key="7">
    <source>
        <dbReference type="ARBA" id="ARBA00023157"/>
    </source>
</evidence>
<evidence type="ECO:0000256" key="4">
    <source>
        <dbReference type="ARBA" id="ARBA00023054"/>
    </source>
</evidence>
<evidence type="ECO:0000256" key="1">
    <source>
        <dbReference type="ARBA" id="ARBA00002689"/>
    </source>
</evidence>
<evidence type="ECO:0000256" key="3">
    <source>
        <dbReference type="ARBA" id="ARBA00022792"/>
    </source>
</evidence>
<reference evidence="13" key="2">
    <citation type="submission" date="2025-08" db="UniProtKB">
        <authorList>
            <consortium name="Ensembl"/>
        </authorList>
    </citation>
    <scope>IDENTIFICATION</scope>
</reference>
<dbReference type="Ensembl" id="ENSCHIT00010053300.1">
    <property type="protein sequence ID" value="ENSCHIP00010038050.1"/>
    <property type="gene ID" value="ENSCHIG00010028114.1"/>
</dbReference>
<feature type="coiled-coil region" evidence="11">
    <location>
        <begin position="128"/>
        <end position="159"/>
    </location>
</feature>
<evidence type="ECO:0000256" key="2">
    <source>
        <dbReference type="ARBA" id="ARBA00022707"/>
    </source>
</evidence>
<name>A0A8C2S3K9_CAPHI</name>
<dbReference type="PANTHER" id="PTHR47609:SF1">
    <property type="entry name" value="MICOS COMPLEX SUBUNIT MIC25"/>
    <property type="match status" value="1"/>
</dbReference>
<dbReference type="PANTHER" id="PTHR47609">
    <property type="entry name" value="MICOS COMPLEX SUBUNIT MIC25"/>
    <property type="match status" value="1"/>
</dbReference>